<dbReference type="HOGENOM" id="CLU_2556583_0_0_14"/>
<keyword evidence="1" id="KW-0812">Transmembrane</keyword>
<dbReference type="PATRIC" id="fig|838561.3.peg.532"/>
<reference evidence="2 3" key="1">
    <citation type="submission" date="2013-09" db="EMBL/GenBank/DDBJ databases">
        <title>Complete genome sequence of Spiroplasma mirum suckling mouse cataract agent.</title>
        <authorList>
            <person name="Landry C.A."/>
            <person name="Bastian F.O."/>
            <person name="Thune R.L."/>
        </authorList>
    </citation>
    <scope>NUCLEOTIDE SEQUENCE [LARGE SCALE GENOMIC DNA]</scope>
    <source>
        <strain evidence="2 3">SMCA</strain>
    </source>
</reference>
<evidence type="ECO:0000313" key="3">
    <source>
        <dbReference type="Proteomes" id="UP000019260"/>
    </source>
</evidence>
<feature type="transmembrane region" description="Helical" evidence="1">
    <location>
        <begin position="43"/>
        <end position="68"/>
    </location>
</feature>
<dbReference type="AlphaFoldDB" id="W6AL50"/>
<proteinExistence type="predicted"/>
<keyword evidence="3" id="KW-1185">Reference proteome</keyword>
<organism evidence="2 3">
    <name type="scientific">Spiroplasma mirum ATCC 29335</name>
    <dbReference type="NCBI Taxonomy" id="838561"/>
    <lineage>
        <taxon>Bacteria</taxon>
        <taxon>Bacillati</taxon>
        <taxon>Mycoplasmatota</taxon>
        <taxon>Mollicutes</taxon>
        <taxon>Entomoplasmatales</taxon>
        <taxon>Spiroplasmataceae</taxon>
        <taxon>Spiroplasma</taxon>
    </lineage>
</organism>
<sequence>MVGGAITGGVTMAFQVSLSVPDGGIFVFALLRSNLFSGTGLQIGMGIVFYLLAIILGAIASTLILSFWKMHDIKKGKLNINL</sequence>
<dbReference type="KEGG" id="smia:P344_02760"/>
<protein>
    <recommendedName>
        <fullName evidence="4">Phosphotransferase system EIIC domain-containing protein</fullName>
    </recommendedName>
</protein>
<evidence type="ECO:0000313" key="2">
    <source>
        <dbReference type="EMBL" id="AHI57897.1"/>
    </source>
</evidence>
<name>W6AL50_9MOLU</name>
<dbReference type="EMBL" id="CP006720">
    <property type="protein sequence ID" value="AHI57897.1"/>
    <property type="molecule type" value="Genomic_DNA"/>
</dbReference>
<feature type="transmembrane region" description="Helical" evidence="1">
    <location>
        <begin position="12"/>
        <end position="31"/>
    </location>
</feature>
<gene>
    <name evidence="2" type="ORF">P344_02760</name>
</gene>
<dbReference type="Proteomes" id="UP000019260">
    <property type="component" value="Chromosome"/>
</dbReference>
<keyword evidence="1" id="KW-1133">Transmembrane helix</keyword>
<evidence type="ECO:0008006" key="4">
    <source>
        <dbReference type="Google" id="ProtNLM"/>
    </source>
</evidence>
<accession>W6AL50</accession>
<keyword evidence="1" id="KW-0472">Membrane</keyword>
<evidence type="ECO:0000256" key="1">
    <source>
        <dbReference type="SAM" id="Phobius"/>
    </source>
</evidence>
<dbReference type="eggNOG" id="COG1299">
    <property type="taxonomic scope" value="Bacteria"/>
</dbReference>
<dbReference type="STRING" id="838561.P344_02760"/>